<dbReference type="Gene3D" id="3.40.50.10910">
    <property type="entry name" value="Amidohydrolase"/>
    <property type="match status" value="1"/>
</dbReference>
<dbReference type="GO" id="GO:0016810">
    <property type="term" value="F:hydrolase activity, acting on carbon-nitrogen (but not peptide) bonds"/>
    <property type="evidence" value="ECO:0007669"/>
    <property type="project" value="InterPro"/>
</dbReference>
<evidence type="ECO:0000313" key="2">
    <source>
        <dbReference type="EMBL" id="GHA81254.1"/>
    </source>
</evidence>
<dbReference type="Gene3D" id="1.20.58.520">
    <property type="entry name" value="Amidohydrolase"/>
    <property type="match status" value="1"/>
</dbReference>
<dbReference type="EMBL" id="BMZH01000001">
    <property type="protein sequence ID" value="GHA81254.1"/>
    <property type="molecule type" value="Genomic_DNA"/>
</dbReference>
<feature type="domain" description="Amidohydrolase-related" evidence="1">
    <location>
        <begin position="83"/>
        <end position="425"/>
    </location>
</feature>
<dbReference type="AlphaFoldDB" id="A0A8J3CP80"/>
<dbReference type="Proteomes" id="UP000634004">
    <property type="component" value="Unassembled WGS sequence"/>
</dbReference>
<dbReference type="SUPFAM" id="SSF51556">
    <property type="entry name" value="Metallo-dependent hydrolases"/>
    <property type="match status" value="1"/>
</dbReference>
<dbReference type="SUPFAM" id="SSF51338">
    <property type="entry name" value="Composite domain of metallo-dependent hydrolases"/>
    <property type="match status" value="1"/>
</dbReference>
<keyword evidence="3" id="KW-1185">Reference proteome</keyword>
<comment type="caution">
    <text evidence="2">The sequence shown here is derived from an EMBL/GenBank/DDBJ whole genome shotgun (WGS) entry which is preliminary data.</text>
</comment>
<proteinExistence type="predicted"/>
<evidence type="ECO:0000259" key="1">
    <source>
        <dbReference type="Pfam" id="PF01979"/>
    </source>
</evidence>
<reference evidence="2" key="2">
    <citation type="submission" date="2020-09" db="EMBL/GenBank/DDBJ databases">
        <authorList>
            <person name="Sun Q."/>
            <person name="Kim S."/>
        </authorList>
    </citation>
    <scope>NUCLEOTIDE SEQUENCE</scope>
    <source>
        <strain evidence="2">KCTC 32513</strain>
    </source>
</reference>
<dbReference type="PANTHER" id="PTHR43135:SF3">
    <property type="entry name" value="ALPHA-D-RIBOSE 1-METHYLPHOSPHONATE 5-TRIPHOSPHATE DIPHOSPHATASE"/>
    <property type="match status" value="1"/>
</dbReference>
<dbReference type="InterPro" id="IPR032466">
    <property type="entry name" value="Metal_Hydrolase"/>
</dbReference>
<dbReference type="InterPro" id="IPR051781">
    <property type="entry name" value="Metallo-dep_Hydrolase"/>
</dbReference>
<dbReference type="PANTHER" id="PTHR43135">
    <property type="entry name" value="ALPHA-D-RIBOSE 1-METHYLPHOSPHONATE 5-TRIPHOSPHATE DIPHOSPHATASE"/>
    <property type="match status" value="1"/>
</dbReference>
<dbReference type="InterPro" id="IPR011059">
    <property type="entry name" value="Metal-dep_hydrolase_composite"/>
</dbReference>
<organism evidence="2 3">
    <name type="scientific">Algimonas arctica</name>
    <dbReference type="NCBI Taxonomy" id="1479486"/>
    <lineage>
        <taxon>Bacteria</taxon>
        <taxon>Pseudomonadati</taxon>
        <taxon>Pseudomonadota</taxon>
        <taxon>Alphaproteobacteria</taxon>
        <taxon>Maricaulales</taxon>
        <taxon>Robiginitomaculaceae</taxon>
        <taxon>Algimonas</taxon>
    </lineage>
</organism>
<dbReference type="Gene3D" id="2.30.40.10">
    <property type="entry name" value="Urease, subunit C, domain 1"/>
    <property type="match status" value="1"/>
</dbReference>
<accession>A0A8J3CP80</accession>
<dbReference type="Gene3D" id="3.30.110.90">
    <property type="entry name" value="Amidohydrolase"/>
    <property type="match status" value="1"/>
</dbReference>
<sequence length="431" mass="46422">MRLRSYLFSALSIGLVGCATSPDTTLIDPNLIAFTGATLVSLDKTHSDRQDITILVQDGVILSLIDTPSVPENAARVDVTGLYALPGIIDTHIHVATPPDTALAEKRLRDMLRSGVTTGRSMADDLRAAAELSRRAYQNEIESPDIVYSAVFAGPTFMADPRVQSVTAGLTPGDVPWMRRIDAQSDIKESVTLARGSGAMGIKIYADLTTEQVESIAAEAKRQDIPTWAHTAVYPAGPEQVAGAGVTTMSHACSLAHVFQPTMPVTYGSRDPMPDRDETQPLPEALIDTFAAMKQHGTILDATSMIYDWLEDQSPKPSLCSGALSADMTRLAVEHGVRISTGTDFVTDAGPSAIHLEMRYLHETVGLDLDDVWTSATETGAEVVNAKGRVGHVAPGYFANILFYTDDPTEDLKALDTLQMVVKRGHMTSLR</sequence>
<dbReference type="RefSeq" id="WP_189494136.1">
    <property type="nucleotide sequence ID" value="NZ_BMZH01000001.1"/>
</dbReference>
<protein>
    <submittedName>
        <fullName evidence="2">Amidohydrolase</fullName>
    </submittedName>
</protein>
<reference evidence="2" key="1">
    <citation type="journal article" date="2014" name="Int. J. Syst. Evol. Microbiol.">
        <title>Complete genome sequence of Corynebacterium casei LMG S-19264T (=DSM 44701T), isolated from a smear-ripened cheese.</title>
        <authorList>
            <consortium name="US DOE Joint Genome Institute (JGI-PGF)"/>
            <person name="Walter F."/>
            <person name="Albersmeier A."/>
            <person name="Kalinowski J."/>
            <person name="Ruckert C."/>
        </authorList>
    </citation>
    <scope>NUCLEOTIDE SEQUENCE</scope>
    <source>
        <strain evidence="2">KCTC 32513</strain>
    </source>
</reference>
<gene>
    <name evidence="2" type="ORF">GCM10009069_00250</name>
</gene>
<dbReference type="PROSITE" id="PS51257">
    <property type="entry name" value="PROKAR_LIPOPROTEIN"/>
    <property type="match status" value="1"/>
</dbReference>
<dbReference type="InterPro" id="IPR006680">
    <property type="entry name" value="Amidohydro-rel"/>
</dbReference>
<name>A0A8J3CP80_9PROT</name>
<evidence type="ECO:0000313" key="3">
    <source>
        <dbReference type="Proteomes" id="UP000634004"/>
    </source>
</evidence>
<dbReference type="Pfam" id="PF01979">
    <property type="entry name" value="Amidohydro_1"/>
    <property type="match status" value="1"/>
</dbReference>